<dbReference type="PANTHER" id="PTHR43849:SF2">
    <property type="entry name" value="BLL3936 PROTEIN"/>
    <property type="match status" value="1"/>
</dbReference>
<organism evidence="4 5">
    <name type="scientific">Natronocella acetinitrilica</name>
    <dbReference type="NCBI Taxonomy" id="414046"/>
    <lineage>
        <taxon>Bacteria</taxon>
        <taxon>Pseudomonadati</taxon>
        <taxon>Pseudomonadota</taxon>
        <taxon>Gammaproteobacteria</taxon>
        <taxon>Chromatiales</taxon>
        <taxon>Ectothiorhodospiraceae</taxon>
        <taxon>Natronocella</taxon>
    </lineage>
</organism>
<dbReference type="NCBIfam" id="TIGR02123">
    <property type="entry name" value="TRAP_fused"/>
    <property type="match status" value="1"/>
</dbReference>
<comment type="caution">
    <text evidence="4">The sequence shown here is derived from an EMBL/GenBank/DDBJ whole genome shotgun (WGS) entry which is preliminary data.</text>
</comment>
<keyword evidence="1" id="KW-1003">Cell membrane</keyword>
<keyword evidence="1" id="KW-0813">Transport</keyword>
<dbReference type="GO" id="GO:0005886">
    <property type="term" value="C:plasma membrane"/>
    <property type="evidence" value="ECO:0007669"/>
    <property type="project" value="UniProtKB-SubCell"/>
</dbReference>
<feature type="transmembrane region" description="Helical" evidence="2">
    <location>
        <begin position="386"/>
        <end position="403"/>
    </location>
</feature>
<feature type="transmembrane region" description="Helical" evidence="2">
    <location>
        <begin position="630"/>
        <end position="649"/>
    </location>
</feature>
<dbReference type="PANTHER" id="PTHR43849">
    <property type="entry name" value="BLL3936 PROTEIN"/>
    <property type="match status" value="1"/>
</dbReference>
<feature type="transmembrane region" description="Helical" evidence="2">
    <location>
        <begin position="361"/>
        <end position="379"/>
    </location>
</feature>
<feature type="transmembrane region" description="Helical" evidence="2">
    <location>
        <begin position="114"/>
        <end position="136"/>
    </location>
</feature>
<feature type="transmembrane region" description="Helical" evidence="2">
    <location>
        <begin position="240"/>
        <end position="265"/>
    </location>
</feature>
<accession>A0AAE3KAL3</accession>
<sequence length="660" mass="70279">MSSKAPSPDDVLAAALGEDELTQRSPALERLIQFLALALVVGAIGWIIDIPRTLFDLSLYTEQVLTYGLALSLALVFLSYDYRGRPQLRLVWYDALLGLAGLIAALFLTVRYPVLVYELVFLPMEGVLVASILVLLTIEGVRRAAGTALAIIVSFFIFYGLFGHIFPAPFDSSPTSFDRLVTYLGVDTSAMLGIALQVAVIVIIPFILLGRLLSGVGGSDFFTELAMSLMGRYRGGSGKIAVVGSTLLGSVSGSAVANVAGTGVVTIPLMKRSGFPPHLAGGIEAVASTGSQLMPPVIGATAFLMAEFLQIPYRDVMLAALVPILLYYAALFIQVDLLAARMGLTPLPRSELPRFWPTFRAGWHFLMPFVVFLVLLLRFNKQPEFAALWAVVTLLVLVTVFGYKGRRPRIGDVVRGLVDTGRSSVEIILICAGAGIVIGVLNLTGMAFDMGMAILRFSGENLLLLLGMAAAASVVLGMGMPTVGVYVLLATLVAPAMIEAGVTPMAAHMFVLYFGMLSMVTPPVALAAFAAGHLAQADPWRTSMAAVKLGWTAYIVPFLFVFSPVLLLEQGVSLDFFWILASALLGVWLVSAAIAGQFFGRIGASYRLLLTVAGLMVLVPPNAFEGAVMVEVAGLALAAVAVTWLVIAARRAARRKGESV</sequence>
<comment type="function">
    <text evidence="1">Part of the tripartite ATP-independent periplasmic (TRAP) transport system.</text>
</comment>
<evidence type="ECO:0000313" key="5">
    <source>
        <dbReference type="Proteomes" id="UP001205843"/>
    </source>
</evidence>
<dbReference type="Pfam" id="PF06808">
    <property type="entry name" value="DctM"/>
    <property type="match status" value="1"/>
</dbReference>
<proteinExistence type="predicted"/>
<keyword evidence="1" id="KW-0997">Cell inner membrane</keyword>
<dbReference type="Proteomes" id="UP001205843">
    <property type="component" value="Unassembled WGS sequence"/>
</dbReference>
<dbReference type="InterPro" id="IPR011853">
    <property type="entry name" value="TRAP_DctM-Dct_fused"/>
</dbReference>
<keyword evidence="2" id="KW-0812">Transmembrane</keyword>
<dbReference type="EMBL" id="JALJXV010000002">
    <property type="protein sequence ID" value="MCP1673684.1"/>
    <property type="molecule type" value="Genomic_DNA"/>
</dbReference>
<name>A0AAE3KAL3_9GAMM</name>
<keyword evidence="5" id="KW-1185">Reference proteome</keyword>
<feature type="transmembrane region" description="Helical" evidence="2">
    <location>
        <begin position="509"/>
        <end position="530"/>
    </location>
</feature>
<dbReference type="RefSeq" id="WP_253474532.1">
    <property type="nucleotide sequence ID" value="NZ_JALJXV010000002.1"/>
</dbReference>
<evidence type="ECO:0000256" key="1">
    <source>
        <dbReference type="RuleBase" id="RU369079"/>
    </source>
</evidence>
<comment type="subcellular location">
    <subcellularLocation>
        <location evidence="1">Cell inner membrane</location>
        <topology evidence="1">Multi-pass membrane protein</topology>
    </subcellularLocation>
</comment>
<evidence type="ECO:0000256" key="2">
    <source>
        <dbReference type="SAM" id="Phobius"/>
    </source>
</evidence>
<feature type="transmembrane region" description="Helical" evidence="2">
    <location>
        <begin position="60"/>
        <end position="78"/>
    </location>
</feature>
<feature type="domain" description="TRAP C4-dicarboxylate transport system permease DctM subunit" evidence="3">
    <location>
        <begin position="133"/>
        <end position="568"/>
    </location>
</feature>
<feature type="transmembrane region" description="Helical" evidence="2">
    <location>
        <begin position="148"/>
        <end position="170"/>
    </location>
</feature>
<feature type="transmembrane region" description="Helical" evidence="2">
    <location>
        <begin position="318"/>
        <end position="341"/>
    </location>
</feature>
<gene>
    <name evidence="4" type="ORF">J2T57_000783</name>
</gene>
<evidence type="ECO:0000259" key="3">
    <source>
        <dbReference type="Pfam" id="PF06808"/>
    </source>
</evidence>
<dbReference type="InterPro" id="IPR010656">
    <property type="entry name" value="DctM"/>
</dbReference>
<feature type="transmembrane region" description="Helical" evidence="2">
    <location>
        <begin position="576"/>
        <end position="599"/>
    </location>
</feature>
<feature type="transmembrane region" description="Helical" evidence="2">
    <location>
        <begin position="551"/>
        <end position="570"/>
    </location>
</feature>
<dbReference type="GO" id="GO:0022857">
    <property type="term" value="F:transmembrane transporter activity"/>
    <property type="evidence" value="ECO:0007669"/>
    <property type="project" value="UniProtKB-UniRule"/>
</dbReference>
<keyword evidence="2" id="KW-1133">Transmembrane helix</keyword>
<keyword evidence="2" id="KW-0472">Membrane</keyword>
<dbReference type="AlphaFoldDB" id="A0AAE3KAL3"/>
<reference evidence="4" key="1">
    <citation type="submission" date="2022-03" db="EMBL/GenBank/DDBJ databases">
        <title>Genomic Encyclopedia of Type Strains, Phase III (KMG-III): the genomes of soil and plant-associated and newly described type strains.</title>
        <authorList>
            <person name="Whitman W."/>
        </authorList>
    </citation>
    <scope>NUCLEOTIDE SEQUENCE</scope>
    <source>
        <strain evidence="4">ANL 6-2</strain>
    </source>
</reference>
<feature type="transmembrane region" description="Helical" evidence="2">
    <location>
        <begin position="190"/>
        <end position="209"/>
    </location>
</feature>
<feature type="transmembrane region" description="Helical" evidence="2">
    <location>
        <begin position="462"/>
        <end position="489"/>
    </location>
</feature>
<protein>
    <submittedName>
        <fullName evidence="4">TRAP transporter 4TM/12TM fusion protein</fullName>
    </submittedName>
</protein>
<feature type="transmembrane region" description="Helical" evidence="2">
    <location>
        <begin position="423"/>
        <end position="441"/>
    </location>
</feature>
<evidence type="ECO:0000313" key="4">
    <source>
        <dbReference type="EMBL" id="MCP1673684.1"/>
    </source>
</evidence>
<feature type="transmembrane region" description="Helical" evidence="2">
    <location>
        <begin position="31"/>
        <end position="48"/>
    </location>
</feature>
<feature type="transmembrane region" description="Helical" evidence="2">
    <location>
        <begin position="90"/>
        <end position="108"/>
    </location>
</feature>